<evidence type="ECO:0000313" key="9">
    <source>
        <dbReference type="EMBL" id="KAI6650945.1"/>
    </source>
</evidence>
<dbReference type="GO" id="GO:0001228">
    <property type="term" value="F:DNA-binding transcription activator activity, RNA polymerase II-specific"/>
    <property type="evidence" value="ECO:0007669"/>
    <property type="project" value="TreeGrafter"/>
</dbReference>
<evidence type="ECO:0000313" key="10">
    <source>
        <dbReference type="Proteomes" id="UP001165289"/>
    </source>
</evidence>
<dbReference type="GO" id="GO:0005634">
    <property type="term" value="C:nucleus"/>
    <property type="evidence" value="ECO:0007669"/>
    <property type="project" value="UniProtKB-SubCell"/>
</dbReference>
<dbReference type="PROSITE" id="PS00036">
    <property type="entry name" value="BZIP_BASIC"/>
    <property type="match status" value="1"/>
</dbReference>
<dbReference type="InterPro" id="IPR046347">
    <property type="entry name" value="bZIP_sf"/>
</dbReference>
<keyword evidence="3" id="KW-0805">Transcription regulation</keyword>
<dbReference type="Gene3D" id="1.20.5.170">
    <property type="match status" value="1"/>
</dbReference>
<keyword evidence="4" id="KW-0238">DNA-binding</keyword>
<keyword evidence="10" id="KW-1185">Reference proteome</keyword>
<name>A0AAV7JRF6_9METZ</name>
<feature type="region of interest" description="Disordered" evidence="7">
    <location>
        <begin position="199"/>
        <end position="223"/>
    </location>
</feature>
<evidence type="ECO:0000256" key="2">
    <source>
        <dbReference type="ARBA" id="ARBA00007163"/>
    </source>
</evidence>
<evidence type="ECO:0000256" key="3">
    <source>
        <dbReference type="ARBA" id="ARBA00023015"/>
    </source>
</evidence>
<comment type="subcellular location">
    <subcellularLocation>
        <location evidence="1">Nucleus</location>
    </subcellularLocation>
</comment>
<evidence type="ECO:0000259" key="8">
    <source>
        <dbReference type="PROSITE" id="PS50217"/>
    </source>
</evidence>
<dbReference type="Pfam" id="PF07716">
    <property type="entry name" value="bZIP_2"/>
    <property type="match status" value="1"/>
</dbReference>
<keyword evidence="5" id="KW-0804">Transcription</keyword>
<sequence>MQYREQDYFPTFPNYREQPSYFDSDRKPQINKNVHLSCNIPGGQHQMDQTNFYYGAGGNHQVPGSEDSINYDTSSNEFYAEMPKHNLPHVIHSDEMYQGAFPPTSHSQILPIPISEGSTSSLPVSLTPFTLSNGSAPTSPSVGYEHEQSHFIQTSTSGGFPDPMMSPYPADAYQQFSYDGAMQGANNRVGKDLKYCERRRKNNEASKKSRAKKKEKAREMESRAHVLEQENRHLRQKYSELEQEVAVYKQLTEKITNCESQECNTPAYLALQQLRGDQARTNTQFPE</sequence>
<dbReference type="PANTHER" id="PTHR13044">
    <property type="entry name" value="ACTIVATING TRANSCRIPTION FACTOR ATF 4/5"/>
    <property type="match status" value="1"/>
</dbReference>
<comment type="caution">
    <text evidence="9">The sequence shown here is derived from an EMBL/GenBank/DDBJ whole genome shotgun (WGS) entry which is preliminary data.</text>
</comment>
<dbReference type="EMBL" id="JAKMXF010000309">
    <property type="protein sequence ID" value="KAI6650945.1"/>
    <property type="molecule type" value="Genomic_DNA"/>
</dbReference>
<gene>
    <name evidence="9" type="ORF">LOD99_5785</name>
</gene>
<comment type="similarity">
    <text evidence="2">Belongs to the bZIP family.</text>
</comment>
<dbReference type="AlphaFoldDB" id="A0AAV7JRF6"/>
<dbReference type="InterPro" id="IPR004827">
    <property type="entry name" value="bZIP"/>
</dbReference>
<dbReference type="SUPFAM" id="SSF57959">
    <property type="entry name" value="Leucine zipper domain"/>
    <property type="match status" value="1"/>
</dbReference>
<evidence type="ECO:0000256" key="1">
    <source>
        <dbReference type="ARBA" id="ARBA00004123"/>
    </source>
</evidence>
<protein>
    <recommendedName>
        <fullName evidence="8">BZIP domain-containing protein</fullName>
    </recommendedName>
</protein>
<evidence type="ECO:0000256" key="7">
    <source>
        <dbReference type="SAM" id="MobiDB-lite"/>
    </source>
</evidence>
<dbReference type="GO" id="GO:0000977">
    <property type="term" value="F:RNA polymerase II transcription regulatory region sequence-specific DNA binding"/>
    <property type="evidence" value="ECO:0007669"/>
    <property type="project" value="TreeGrafter"/>
</dbReference>
<organism evidence="9 10">
    <name type="scientific">Oopsacas minuta</name>
    <dbReference type="NCBI Taxonomy" id="111878"/>
    <lineage>
        <taxon>Eukaryota</taxon>
        <taxon>Metazoa</taxon>
        <taxon>Porifera</taxon>
        <taxon>Hexactinellida</taxon>
        <taxon>Hexasterophora</taxon>
        <taxon>Lyssacinosida</taxon>
        <taxon>Leucopsacidae</taxon>
        <taxon>Oopsacas</taxon>
    </lineage>
</organism>
<accession>A0AAV7JRF6</accession>
<keyword evidence="6" id="KW-0539">Nucleus</keyword>
<evidence type="ECO:0000256" key="5">
    <source>
        <dbReference type="ARBA" id="ARBA00023163"/>
    </source>
</evidence>
<reference evidence="9 10" key="1">
    <citation type="journal article" date="2023" name="BMC Biol.">
        <title>The compact genome of the sponge Oopsacas minuta (Hexactinellida) is lacking key metazoan core genes.</title>
        <authorList>
            <person name="Santini S."/>
            <person name="Schenkelaars Q."/>
            <person name="Jourda C."/>
            <person name="Duchesne M."/>
            <person name="Belahbib H."/>
            <person name="Rocher C."/>
            <person name="Selva M."/>
            <person name="Riesgo A."/>
            <person name="Vervoort M."/>
            <person name="Leys S.P."/>
            <person name="Kodjabachian L."/>
            <person name="Le Bivic A."/>
            <person name="Borchiellini C."/>
            <person name="Claverie J.M."/>
            <person name="Renard E."/>
        </authorList>
    </citation>
    <scope>NUCLEOTIDE SEQUENCE [LARGE SCALE GENOMIC DNA]</scope>
    <source>
        <strain evidence="9">SPO-2</strain>
    </source>
</reference>
<evidence type="ECO:0000256" key="4">
    <source>
        <dbReference type="ARBA" id="ARBA00023125"/>
    </source>
</evidence>
<feature type="domain" description="BZIP" evidence="8">
    <location>
        <begin position="192"/>
        <end position="255"/>
    </location>
</feature>
<dbReference type="PROSITE" id="PS50217">
    <property type="entry name" value="BZIP"/>
    <property type="match status" value="1"/>
</dbReference>
<proteinExistence type="inferred from homology"/>
<dbReference type="SMART" id="SM00338">
    <property type="entry name" value="BRLZ"/>
    <property type="match status" value="1"/>
</dbReference>
<evidence type="ECO:0000256" key="6">
    <source>
        <dbReference type="ARBA" id="ARBA00023242"/>
    </source>
</evidence>
<dbReference type="PANTHER" id="PTHR13044:SF14">
    <property type="entry name" value="CRYPTOCEPHAL, ISOFORM A"/>
    <property type="match status" value="1"/>
</dbReference>
<dbReference type="Proteomes" id="UP001165289">
    <property type="component" value="Unassembled WGS sequence"/>
</dbReference>